<name>A0A0L6JL53_9FIRM</name>
<keyword evidence="13" id="KW-1185">Reference proteome</keyword>
<dbReference type="STRING" id="398512.Bccel_1774"/>
<dbReference type="UniPathway" id="UPA00061">
    <property type="reaction ID" value="UER00516"/>
</dbReference>
<dbReference type="eggNOG" id="COG2038">
    <property type="taxonomic scope" value="Bacteria"/>
</dbReference>
<comment type="similarity">
    <text evidence="3 11">Belongs to the CobT family.</text>
</comment>
<dbReference type="EMBL" id="LGTC01000001">
    <property type="protein sequence ID" value="KNY26509.1"/>
    <property type="molecule type" value="Genomic_DNA"/>
</dbReference>
<keyword evidence="6 11" id="KW-0169">Cobalamin biosynthesis</keyword>
<gene>
    <name evidence="11" type="primary">cobT</name>
    <name evidence="12" type="ORF">Bccel_1774</name>
</gene>
<evidence type="ECO:0000256" key="10">
    <source>
        <dbReference type="ARBA" id="ARBA00047340"/>
    </source>
</evidence>
<reference evidence="13" key="1">
    <citation type="submission" date="2015-07" db="EMBL/GenBank/DDBJ databases">
        <title>Near-Complete Genome Sequence of the Cellulolytic Bacterium Bacteroides (Pseudobacteroides) cellulosolvens ATCC 35603.</title>
        <authorList>
            <person name="Dassa B."/>
            <person name="Utturkar S.M."/>
            <person name="Klingeman D.M."/>
            <person name="Hurt R.A."/>
            <person name="Keller M."/>
            <person name="Xu J."/>
            <person name="Reddy Y.H.K."/>
            <person name="Borovok I."/>
            <person name="Grinberg I.R."/>
            <person name="Lamed R."/>
            <person name="Zhivin O."/>
            <person name="Bayer E.A."/>
            <person name="Brown S.D."/>
        </authorList>
    </citation>
    <scope>NUCLEOTIDE SEQUENCE [LARGE SCALE GENOMIC DNA]</scope>
    <source>
        <strain evidence="13">DSM 2933</strain>
    </source>
</reference>
<evidence type="ECO:0000256" key="8">
    <source>
        <dbReference type="ARBA" id="ARBA00022679"/>
    </source>
</evidence>
<comment type="pathway">
    <text evidence="2 11">Nucleoside biosynthesis; alpha-ribazole biosynthesis; alpha-ribazole from 5,6-dimethylbenzimidazole: step 1/2.</text>
</comment>
<dbReference type="Proteomes" id="UP000036923">
    <property type="component" value="Unassembled WGS sequence"/>
</dbReference>
<accession>A0A0L6JL53</accession>
<comment type="catalytic activity">
    <reaction evidence="10 11">
        <text>5,6-dimethylbenzimidazole + nicotinate beta-D-ribonucleotide = alpha-ribazole 5'-phosphate + nicotinate + H(+)</text>
        <dbReference type="Rhea" id="RHEA:11196"/>
        <dbReference type="ChEBI" id="CHEBI:15378"/>
        <dbReference type="ChEBI" id="CHEBI:15890"/>
        <dbReference type="ChEBI" id="CHEBI:32544"/>
        <dbReference type="ChEBI" id="CHEBI:57502"/>
        <dbReference type="ChEBI" id="CHEBI:57918"/>
        <dbReference type="EC" id="2.4.2.21"/>
    </reaction>
</comment>
<sequence>MMDKIIDLIESPDKSAMNEASKRLDTLIKPIGSLGVLEEISIKLAGIFGKVNNKIEKKCVVVMSADNGVCEEGVSTCPQFITIMQTINIIRGFSGVSVLAKHANSDIKVVDIGINGDVQYPGLINKKVKPGTSNMVKGPAMTRDEAVLAINTGIEIVGELVRDGYNLIGTGEMGIGNTSTSSAVLMAFTGLEADKAVGRGAGMTNEGYEAKKKTILKALELNKPDKNDAIDVLAKVGGLDIAGMAGCFLGGAYYKVPVVIDGFISAVAALVAYKINPKVKDYMIPSHISEEPGFKHVIEYIGLKPFLGLEMRLGEGSGCPIAFNVIEAATEIINKVATFEEVEMNSDFLIDMRKDC</sequence>
<dbReference type="NCBIfam" id="NF000996">
    <property type="entry name" value="PRK00105.1"/>
    <property type="match status" value="1"/>
</dbReference>
<dbReference type="FunFam" id="3.40.50.10210:FF:000001">
    <property type="entry name" value="Nicotinate-nucleotide--dimethylbenzimidazole phosphoribosyltransferase"/>
    <property type="match status" value="1"/>
</dbReference>
<evidence type="ECO:0000256" key="2">
    <source>
        <dbReference type="ARBA" id="ARBA00005049"/>
    </source>
</evidence>
<comment type="caution">
    <text evidence="12">The sequence shown here is derived from an EMBL/GenBank/DDBJ whole genome shotgun (WGS) entry which is preliminary data.</text>
</comment>
<organism evidence="12 13">
    <name type="scientific">Pseudobacteroides cellulosolvens ATCC 35603 = DSM 2933</name>
    <dbReference type="NCBI Taxonomy" id="398512"/>
    <lineage>
        <taxon>Bacteria</taxon>
        <taxon>Bacillati</taxon>
        <taxon>Bacillota</taxon>
        <taxon>Clostridia</taxon>
        <taxon>Eubacteriales</taxon>
        <taxon>Oscillospiraceae</taxon>
        <taxon>Pseudobacteroides</taxon>
    </lineage>
</organism>
<keyword evidence="8 11" id="KW-0808">Transferase</keyword>
<evidence type="ECO:0000256" key="11">
    <source>
        <dbReference type="HAMAP-Rule" id="MF_00230"/>
    </source>
</evidence>
<evidence type="ECO:0000256" key="9">
    <source>
        <dbReference type="ARBA" id="ARBA00030686"/>
    </source>
</evidence>
<dbReference type="Gene3D" id="3.40.50.10210">
    <property type="match status" value="1"/>
</dbReference>
<proteinExistence type="inferred from homology"/>
<dbReference type="NCBIfam" id="TIGR03160">
    <property type="entry name" value="cobT_DBIPRT"/>
    <property type="match status" value="1"/>
</dbReference>
<comment type="function">
    <text evidence="1 11">Catalyzes the synthesis of alpha-ribazole-5'-phosphate from nicotinate mononucleotide (NAMN) and 5,6-dimethylbenzimidazole (DMB).</text>
</comment>
<dbReference type="CDD" id="cd02439">
    <property type="entry name" value="DMB-PRT_CobT"/>
    <property type="match status" value="1"/>
</dbReference>
<evidence type="ECO:0000313" key="12">
    <source>
        <dbReference type="EMBL" id="KNY26509.1"/>
    </source>
</evidence>
<dbReference type="RefSeq" id="WP_036937848.1">
    <property type="nucleotide sequence ID" value="NZ_JQKC01000006.1"/>
</dbReference>
<evidence type="ECO:0000256" key="1">
    <source>
        <dbReference type="ARBA" id="ARBA00002197"/>
    </source>
</evidence>
<dbReference type="GO" id="GO:0009236">
    <property type="term" value="P:cobalamin biosynthetic process"/>
    <property type="evidence" value="ECO:0007669"/>
    <property type="project" value="UniProtKB-UniRule"/>
</dbReference>
<evidence type="ECO:0000313" key="13">
    <source>
        <dbReference type="Proteomes" id="UP000036923"/>
    </source>
</evidence>
<protein>
    <recommendedName>
        <fullName evidence="5 11">Nicotinate-nucleotide--dimethylbenzimidazole phosphoribosyltransferase</fullName>
        <shortName evidence="11">NN:DBI PRT</shortName>
        <ecNumber evidence="4 11">2.4.2.21</ecNumber>
    </recommendedName>
    <alternativeName>
        <fullName evidence="9 11">N(1)-alpha-phosphoribosyltransferase</fullName>
    </alternativeName>
</protein>
<evidence type="ECO:0000256" key="4">
    <source>
        <dbReference type="ARBA" id="ARBA00011991"/>
    </source>
</evidence>
<dbReference type="PANTHER" id="PTHR43463">
    <property type="entry name" value="NICOTINATE-NUCLEOTIDE--DIMETHYLBENZIMIDAZOLE PHOSPHORIBOSYLTRANSFERASE"/>
    <property type="match status" value="1"/>
</dbReference>
<feature type="active site" description="Proton acceptor" evidence="11">
    <location>
        <position position="315"/>
    </location>
</feature>
<dbReference type="GO" id="GO:0008939">
    <property type="term" value="F:nicotinate-nucleotide-dimethylbenzimidazole phosphoribosyltransferase activity"/>
    <property type="evidence" value="ECO:0007669"/>
    <property type="project" value="UniProtKB-UniRule"/>
</dbReference>
<keyword evidence="7 11" id="KW-0328">Glycosyltransferase</keyword>
<dbReference type="Pfam" id="PF02277">
    <property type="entry name" value="DBI_PRT"/>
    <property type="match status" value="1"/>
</dbReference>
<dbReference type="EC" id="2.4.2.21" evidence="4 11"/>
<dbReference type="InterPro" id="IPR023195">
    <property type="entry name" value="Nict_dMeBzImd_PRibTrfase_N"/>
</dbReference>
<dbReference type="AlphaFoldDB" id="A0A0L6JL53"/>
<dbReference type="PANTHER" id="PTHR43463:SF1">
    <property type="entry name" value="NICOTINATE-NUCLEOTIDE--DIMETHYLBENZIMIDAZOLE PHOSPHORIBOSYLTRANSFERASE"/>
    <property type="match status" value="1"/>
</dbReference>
<dbReference type="InterPro" id="IPR003200">
    <property type="entry name" value="Nict_dMeBzImd_PRibTrfase"/>
</dbReference>
<dbReference type="SUPFAM" id="SSF52733">
    <property type="entry name" value="Nicotinate mononucleotide:5,6-dimethylbenzimidazole phosphoribosyltransferase (CobT)"/>
    <property type="match status" value="1"/>
</dbReference>
<dbReference type="InterPro" id="IPR036087">
    <property type="entry name" value="Nict_dMeBzImd_PRibTrfase_sf"/>
</dbReference>
<dbReference type="InterPro" id="IPR017846">
    <property type="entry name" value="Nict_dMeBzImd_PRibTrfase_bact"/>
</dbReference>
<evidence type="ECO:0000256" key="7">
    <source>
        <dbReference type="ARBA" id="ARBA00022676"/>
    </source>
</evidence>
<dbReference type="Gene3D" id="1.10.1610.10">
    <property type="match status" value="1"/>
</dbReference>
<evidence type="ECO:0000256" key="3">
    <source>
        <dbReference type="ARBA" id="ARBA00007110"/>
    </source>
</evidence>
<dbReference type="PATRIC" id="fig|398512.5.peg.1845"/>
<evidence type="ECO:0000256" key="5">
    <source>
        <dbReference type="ARBA" id="ARBA00015486"/>
    </source>
</evidence>
<dbReference type="OrthoDB" id="9781491at2"/>
<dbReference type="HAMAP" id="MF_00230">
    <property type="entry name" value="CobT"/>
    <property type="match status" value="1"/>
</dbReference>
<evidence type="ECO:0000256" key="6">
    <source>
        <dbReference type="ARBA" id="ARBA00022573"/>
    </source>
</evidence>